<sequence>MSCQGSSWTTFSSDPELLLLLLELLALLLGPDEAAAGGCSAAGTSELVADPDPSKADVGVMEALAEDVDDVAGISG</sequence>
<dbReference type="EMBL" id="CM000364">
    <property type="protein sequence ID" value="EDX14770.1"/>
    <property type="molecule type" value="Genomic_DNA"/>
</dbReference>
<feature type="chain" id="PRO_5002824684" evidence="1">
    <location>
        <begin position="37"/>
        <end position="76"/>
    </location>
</feature>
<evidence type="ECO:0000256" key="1">
    <source>
        <dbReference type="SAM" id="SignalP"/>
    </source>
</evidence>
<gene>
    <name evidence="2" type="primary">Dsim\GD21388</name>
    <name evidence="2" type="ORF">Dsim_GD21388</name>
</gene>
<keyword evidence="1" id="KW-0732">Signal</keyword>
<protein>
    <submittedName>
        <fullName evidence="2">GD21388</fullName>
    </submittedName>
</protein>
<accession>B4QYV1</accession>
<proteinExistence type="predicted"/>
<evidence type="ECO:0000313" key="3">
    <source>
        <dbReference type="Proteomes" id="UP000000304"/>
    </source>
</evidence>
<keyword evidence="3" id="KW-1185">Reference proteome</keyword>
<reference evidence="2 3" key="1">
    <citation type="journal article" date="2007" name="Nature">
        <title>Evolution of genes and genomes on the Drosophila phylogeny.</title>
        <authorList>
            <consortium name="Drosophila 12 Genomes Consortium"/>
            <person name="Clark A.G."/>
            <person name="Eisen M.B."/>
            <person name="Smith D.R."/>
            <person name="Bergman C.M."/>
            <person name="Oliver B."/>
            <person name="Markow T.A."/>
            <person name="Kaufman T.C."/>
            <person name="Kellis M."/>
            <person name="Gelbart W."/>
            <person name="Iyer V.N."/>
            <person name="Pollard D.A."/>
            <person name="Sackton T.B."/>
            <person name="Larracuente A.M."/>
            <person name="Singh N.D."/>
            <person name="Abad J.P."/>
            <person name="Abt D.N."/>
            <person name="Adryan B."/>
            <person name="Aguade M."/>
            <person name="Akashi H."/>
            <person name="Anderson W.W."/>
            <person name="Aquadro C.F."/>
            <person name="Ardell D.H."/>
            <person name="Arguello R."/>
            <person name="Artieri C.G."/>
            <person name="Barbash D.A."/>
            <person name="Barker D."/>
            <person name="Barsanti P."/>
            <person name="Batterham P."/>
            <person name="Batzoglou S."/>
            <person name="Begun D."/>
            <person name="Bhutkar A."/>
            <person name="Blanco E."/>
            <person name="Bosak S.A."/>
            <person name="Bradley R.K."/>
            <person name="Brand A.D."/>
            <person name="Brent M.R."/>
            <person name="Brooks A.N."/>
            <person name="Brown R.H."/>
            <person name="Butlin R.K."/>
            <person name="Caggese C."/>
            <person name="Calvi B.R."/>
            <person name="Bernardo de Carvalho A."/>
            <person name="Caspi A."/>
            <person name="Castrezana S."/>
            <person name="Celniker S.E."/>
            <person name="Chang J.L."/>
            <person name="Chapple C."/>
            <person name="Chatterji S."/>
            <person name="Chinwalla A."/>
            <person name="Civetta A."/>
            <person name="Clifton S.W."/>
            <person name="Comeron J.M."/>
            <person name="Costello J.C."/>
            <person name="Coyne J.A."/>
            <person name="Daub J."/>
            <person name="David R.G."/>
            <person name="Delcher A.L."/>
            <person name="Delehaunty K."/>
            <person name="Do C.B."/>
            <person name="Ebling H."/>
            <person name="Edwards K."/>
            <person name="Eickbush T."/>
            <person name="Evans J.D."/>
            <person name="Filipski A."/>
            <person name="Findeiss S."/>
            <person name="Freyhult E."/>
            <person name="Fulton L."/>
            <person name="Fulton R."/>
            <person name="Garcia A.C."/>
            <person name="Gardiner A."/>
            <person name="Garfield D.A."/>
            <person name="Garvin B.E."/>
            <person name="Gibson G."/>
            <person name="Gilbert D."/>
            <person name="Gnerre S."/>
            <person name="Godfrey J."/>
            <person name="Good R."/>
            <person name="Gotea V."/>
            <person name="Gravely B."/>
            <person name="Greenberg A.J."/>
            <person name="Griffiths-Jones S."/>
            <person name="Gross S."/>
            <person name="Guigo R."/>
            <person name="Gustafson E.A."/>
            <person name="Haerty W."/>
            <person name="Hahn M.W."/>
            <person name="Halligan D.L."/>
            <person name="Halpern A.L."/>
            <person name="Halter G.M."/>
            <person name="Han M.V."/>
            <person name="Heger A."/>
            <person name="Hillier L."/>
            <person name="Hinrichs A.S."/>
            <person name="Holmes I."/>
            <person name="Hoskins R.A."/>
            <person name="Hubisz M.J."/>
            <person name="Hultmark D."/>
            <person name="Huntley M.A."/>
            <person name="Jaffe D.B."/>
            <person name="Jagadeeshan S."/>
            <person name="Jeck W.R."/>
            <person name="Johnson J."/>
            <person name="Jones C.D."/>
            <person name="Jordan W.C."/>
            <person name="Karpen G.H."/>
            <person name="Kataoka E."/>
            <person name="Keightley P.D."/>
            <person name="Kheradpour P."/>
            <person name="Kirkness E.F."/>
            <person name="Koerich L.B."/>
            <person name="Kristiansen K."/>
            <person name="Kudrna D."/>
            <person name="Kulathinal R.J."/>
            <person name="Kumar S."/>
            <person name="Kwok R."/>
            <person name="Lander E."/>
            <person name="Langley C.H."/>
            <person name="Lapoint R."/>
            <person name="Lazzaro B.P."/>
            <person name="Lee S.J."/>
            <person name="Levesque L."/>
            <person name="Li R."/>
            <person name="Lin C.F."/>
            <person name="Lin M.F."/>
            <person name="Lindblad-Toh K."/>
            <person name="Llopart A."/>
            <person name="Long M."/>
            <person name="Low L."/>
            <person name="Lozovsky E."/>
            <person name="Lu J."/>
            <person name="Luo M."/>
            <person name="Machado C.A."/>
            <person name="Makalowski W."/>
            <person name="Marzo M."/>
            <person name="Matsuda M."/>
            <person name="Matzkin L."/>
            <person name="McAllister B."/>
            <person name="McBride C.S."/>
            <person name="McKernan B."/>
            <person name="McKernan K."/>
            <person name="Mendez-Lago M."/>
            <person name="Minx P."/>
            <person name="Mollenhauer M.U."/>
            <person name="Montooth K."/>
            <person name="Mount S.M."/>
            <person name="Mu X."/>
            <person name="Myers E."/>
            <person name="Negre B."/>
            <person name="Newfeld S."/>
            <person name="Nielsen R."/>
            <person name="Noor M.A."/>
            <person name="O'Grady P."/>
            <person name="Pachter L."/>
            <person name="Papaceit M."/>
            <person name="Parisi M.J."/>
            <person name="Parisi M."/>
            <person name="Parts L."/>
            <person name="Pedersen J.S."/>
            <person name="Pesole G."/>
            <person name="Phillippy A.M."/>
            <person name="Ponting C.P."/>
            <person name="Pop M."/>
            <person name="Porcelli D."/>
            <person name="Powell J.R."/>
            <person name="Prohaska S."/>
            <person name="Pruitt K."/>
            <person name="Puig M."/>
            <person name="Quesneville H."/>
            <person name="Ram K.R."/>
            <person name="Rand D."/>
            <person name="Rasmussen M.D."/>
            <person name="Reed L.K."/>
            <person name="Reenan R."/>
            <person name="Reily A."/>
            <person name="Remington K.A."/>
            <person name="Rieger T.T."/>
            <person name="Ritchie M.G."/>
            <person name="Robin C."/>
            <person name="Rogers Y.H."/>
            <person name="Rohde C."/>
            <person name="Rozas J."/>
            <person name="Rubenfield M.J."/>
            <person name="Ruiz A."/>
            <person name="Russo S."/>
            <person name="Salzberg S.L."/>
            <person name="Sanchez-Gracia A."/>
            <person name="Saranga D.J."/>
            <person name="Sato H."/>
            <person name="Schaeffer S.W."/>
            <person name="Schatz M.C."/>
            <person name="Schlenke T."/>
            <person name="Schwartz R."/>
            <person name="Segarra C."/>
            <person name="Singh R.S."/>
            <person name="Sirot L."/>
            <person name="Sirota M."/>
            <person name="Sisneros N.B."/>
            <person name="Smith C.D."/>
            <person name="Smith T.F."/>
            <person name="Spieth J."/>
            <person name="Stage D.E."/>
            <person name="Stark A."/>
            <person name="Stephan W."/>
            <person name="Strausberg R.L."/>
            <person name="Strempel S."/>
            <person name="Sturgill D."/>
            <person name="Sutton G."/>
            <person name="Sutton G.G."/>
            <person name="Tao W."/>
            <person name="Teichmann S."/>
            <person name="Tobari Y.N."/>
            <person name="Tomimura Y."/>
            <person name="Tsolas J.M."/>
            <person name="Valente V.L."/>
            <person name="Venter E."/>
            <person name="Venter J.C."/>
            <person name="Vicario S."/>
            <person name="Vieira F.G."/>
            <person name="Vilella A.J."/>
            <person name="Villasante A."/>
            <person name="Walenz B."/>
            <person name="Wang J."/>
            <person name="Wasserman M."/>
            <person name="Watts T."/>
            <person name="Wilson D."/>
            <person name="Wilson R.K."/>
            <person name="Wing R.A."/>
            <person name="Wolfner M.F."/>
            <person name="Wong A."/>
            <person name="Wong G.K."/>
            <person name="Wu C.I."/>
            <person name="Wu G."/>
            <person name="Yamamoto D."/>
            <person name="Yang H.P."/>
            <person name="Yang S.P."/>
            <person name="Yorke J.A."/>
            <person name="Yoshida K."/>
            <person name="Zdobnov E."/>
            <person name="Zhang P."/>
            <person name="Zhang Y."/>
            <person name="Zimin A.V."/>
            <person name="Baldwin J."/>
            <person name="Abdouelleil A."/>
            <person name="Abdulkadir J."/>
            <person name="Abebe A."/>
            <person name="Abera B."/>
            <person name="Abreu J."/>
            <person name="Acer S.C."/>
            <person name="Aftuck L."/>
            <person name="Alexander A."/>
            <person name="An P."/>
            <person name="Anderson E."/>
            <person name="Anderson S."/>
            <person name="Arachi H."/>
            <person name="Azer M."/>
            <person name="Bachantsang P."/>
            <person name="Barry A."/>
            <person name="Bayul T."/>
            <person name="Berlin A."/>
            <person name="Bessette D."/>
            <person name="Bloom T."/>
            <person name="Blye J."/>
            <person name="Boguslavskiy L."/>
            <person name="Bonnet C."/>
            <person name="Boukhgalter B."/>
            <person name="Bourzgui I."/>
            <person name="Brown A."/>
            <person name="Cahill P."/>
            <person name="Channer S."/>
            <person name="Cheshatsang Y."/>
            <person name="Chuda L."/>
            <person name="Citroen M."/>
            <person name="Collymore A."/>
            <person name="Cooke P."/>
            <person name="Costello M."/>
            <person name="D'Aco K."/>
            <person name="Daza R."/>
            <person name="De Haan G."/>
            <person name="DeGray S."/>
            <person name="DeMaso C."/>
            <person name="Dhargay N."/>
            <person name="Dooley K."/>
            <person name="Dooley E."/>
            <person name="Doricent M."/>
            <person name="Dorje P."/>
            <person name="Dorjee K."/>
            <person name="Dupes A."/>
            <person name="Elong R."/>
            <person name="Falk J."/>
            <person name="Farina A."/>
            <person name="Faro S."/>
            <person name="Ferguson D."/>
            <person name="Fisher S."/>
            <person name="Foley C.D."/>
            <person name="Franke A."/>
            <person name="Friedrich D."/>
            <person name="Gadbois L."/>
            <person name="Gearin G."/>
            <person name="Gearin C.R."/>
            <person name="Giannoukos G."/>
            <person name="Goode T."/>
            <person name="Graham J."/>
            <person name="Grandbois E."/>
            <person name="Grewal S."/>
            <person name="Gyaltsen K."/>
            <person name="Hafez N."/>
            <person name="Hagos B."/>
            <person name="Hall J."/>
            <person name="Henson C."/>
            <person name="Hollinger A."/>
            <person name="Honan T."/>
            <person name="Huard M.D."/>
            <person name="Hughes L."/>
            <person name="Hurhula B."/>
            <person name="Husby M.E."/>
            <person name="Kamat A."/>
            <person name="Kanga B."/>
            <person name="Kashin S."/>
            <person name="Khazanovich D."/>
            <person name="Kisner P."/>
            <person name="Lance K."/>
            <person name="Lara M."/>
            <person name="Lee W."/>
            <person name="Lennon N."/>
            <person name="Letendre F."/>
            <person name="LeVine R."/>
            <person name="Lipovsky A."/>
            <person name="Liu X."/>
            <person name="Liu J."/>
            <person name="Liu S."/>
            <person name="Lokyitsang T."/>
            <person name="Lokyitsang Y."/>
            <person name="Lubonja R."/>
            <person name="Lui A."/>
            <person name="MacDonald P."/>
            <person name="Magnisalis V."/>
            <person name="Maru K."/>
            <person name="Matthews C."/>
            <person name="McCusker W."/>
            <person name="McDonough S."/>
            <person name="Mehta T."/>
            <person name="Meldrim J."/>
            <person name="Meneus L."/>
            <person name="Mihai O."/>
            <person name="Mihalev A."/>
            <person name="Mihova T."/>
            <person name="Mittelman R."/>
            <person name="Mlenga V."/>
            <person name="Montmayeur A."/>
            <person name="Mulrain L."/>
            <person name="Navidi A."/>
            <person name="Naylor J."/>
            <person name="Negash T."/>
            <person name="Nguyen T."/>
            <person name="Nguyen N."/>
            <person name="Nicol R."/>
            <person name="Norbu C."/>
            <person name="Norbu N."/>
            <person name="Novod N."/>
            <person name="O'Neill B."/>
            <person name="Osman S."/>
            <person name="Markiewicz E."/>
            <person name="Oyono O.L."/>
            <person name="Patti C."/>
            <person name="Phunkhang P."/>
            <person name="Pierre F."/>
            <person name="Priest M."/>
            <person name="Raghuraman S."/>
            <person name="Rege F."/>
            <person name="Reyes R."/>
            <person name="Rise C."/>
            <person name="Rogov P."/>
            <person name="Ross K."/>
            <person name="Ryan E."/>
            <person name="Settipalli S."/>
            <person name="Shea T."/>
            <person name="Sherpa N."/>
            <person name="Shi L."/>
            <person name="Shih D."/>
            <person name="Sparrow T."/>
            <person name="Spaulding J."/>
            <person name="Stalker J."/>
            <person name="Stange-Thomann N."/>
            <person name="Stavropoulos S."/>
            <person name="Stone C."/>
            <person name="Strader C."/>
            <person name="Tesfaye S."/>
            <person name="Thomson T."/>
            <person name="Thoulutsang Y."/>
            <person name="Thoulutsang D."/>
            <person name="Topham K."/>
            <person name="Topping I."/>
            <person name="Tsamla T."/>
            <person name="Vassiliev H."/>
            <person name="Vo A."/>
            <person name="Wangchuk T."/>
            <person name="Wangdi T."/>
            <person name="Weiand M."/>
            <person name="Wilkinson J."/>
            <person name="Wilson A."/>
            <person name="Yadav S."/>
            <person name="Young G."/>
            <person name="Yu Q."/>
            <person name="Zembek L."/>
            <person name="Zhong D."/>
            <person name="Zimmer A."/>
            <person name="Zwirko Z."/>
            <person name="Jaffe D.B."/>
            <person name="Alvarez P."/>
            <person name="Brockman W."/>
            <person name="Butler J."/>
            <person name="Chin C."/>
            <person name="Gnerre S."/>
            <person name="Grabherr M."/>
            <person name="Kleber M."/>
            <person name="Mauceli E."/>
            <person name="MacCallum I."/>
        </authorList>
    </citation>
    <scope>NUCLEOTIDE SEQUENCE [LARGE SCALE GENOMIC DNA]</scope>
    <source>
        <strain evidence="3">white501</strain>
    </source>
</reference>
<name>B4QYV1_DROSI</name>
<dbReference type="AlphaFoldDB" id="B4QYV1"/>
<feature type="signal peptide" evidence="1">
    <location>
        <begin position="1"/>
        <end position="36"/>
    </location>
</feature>
<organism evidence="2 3">
    <name type="scientific">Drosophila simulans</name>
    <name type="common">Fruit fly</name>
    <dbReference type="NCBI Taxonomy" id="7240"/>
    <lineage>
        <taxon>Eukaryota</taxon>
        <taxon>Metazoa</taxon>
        <taxon>Ecdysozoa</taxon>
        <taxon>Arthropoda</taxon>
        <taxon>Hexapoda</taxon>
        <taxon>Insecta</taxon>
        <taxon>Pterygota</taxon>
        <taxon>Neoptera</taxon>
        <taxon>Endopterygota</taxon>
        <taxon>Diptera</taxon>
        <taxon>Brachycera</taxon>
        <taxon>Muscomorpha</taxon>
        <taxon>Ephydroidea</taxon>
        <taxon>Drosophilidae</taxon>
        <taxon>Drosophila</taxon>
        <taxon>Sophophora</taxon>
    </lineage>
</organism>
<dbReference type="Proteomes" id="UP000000304">
    <property type="component" value="Chromosome 3R"/>
</dbReference>
<evidence type="ECO:0000313" key="2">
    <source>
        <dbReference type="EMBL" id="EDX14770.1"/>
    </source>
</evidence>
<dbReference type="HOGENOM" id="CLU_2657142_0_0_1"/>